<name>A0A1I8EU42_WUCBA</name>
<accession>A0A1I8EU42</accession>
<dbReference type="STRING" id="6293.A0A1I8EU42"/>
<protein>
    <submittedName>
        <fullName evidence="1">Uncharacterized protein</fullName>
    </submittedName>
</protein>
<evidence type="ECO:0000313" key="1">
    <source>
        <dbReference type="WBParaSite" id="maker-PairedContig_5124-snap-gene-0.9-mRNA-1"/>
    </source>
</evidence>
<dbReference type="AlphaFoldDB" id="A0A1I8EU42"/>
<reference evidence="1" key="1">
    <citation type="submission" date="2016-11" db="UniProtKB">
        <authorList>
            <consortium name="WormBaseParasite"/>
        </authorList>
    </citation>
    <scope>IDENTIFICATION</scope>
    <source>
        <strain evidence="1">pt0022</strain>
    </source>
</reference>
<dbReference type="WBParaSite" id="maker-PairedContig_5124-snap-gene-0.9-mRNA-1">
    <property type="protein sequence ID" value="maker-PairedContig_5124-snap-gene-0.9-mRNA-1"/>
    <property type="gene ID" value="maker-PairedContig_5124-snap-gene-0.9"/>
</dbReference>
<proteinExistence type="predicted"/>
<sequence>MNDFICQTISTLIRLPLQRIASPSFASACGVAMIAGITCDFSIRKKLLHDFKKGKQPCSDVSIFTTLNRHMATIISFSESKKAFV</sequence>
<organism evidence="1">
    <name type="scientific">Wuchereria bancrofti</name>
    <dbReference type="NCBI Taxonomy" id="6293"/>
    <lineage>
        <taxon>Eukaryota</taxon>
        <taxon>Metazoa</taxon>
        <taxon>Ecdysozoa</taxon>
        <taxon>Nematoda</taxon>
        <taxon>Chromadorea</taxon>
        <taxon>Rhabditida</taxon>
        <taxon>Spirurina</taxon>
        <taxon>Spiruromorpha</taxon>
        <taxon>Filarioidea</taxon>
        <taxon>Onchocercidae</taxon>
        <taxon>Wuchereria</taxon>
    </lineage>
</organism>